<protein>
    <submittedName>
        <fullName evidence="5">Uncharacterized protein</fullName>
    </submittedName>
</protein>
<dbReference type="RefSeq" id="XP_001220443.1">
    <property type="nucleotide sequence ID" value="XM_001220442.1"/>
</dbReference>
<keyword evidence="2 3" id="KW-0040">ANK repeat</keyword>
<evidence type="ECO:0000256" key="1">
    <source>
        <dbReference type="ARBA" id="ARBA00022737"/>
    </source>
</evidence>
<dbReference type="VEuPathDB" id="FungiDB:CHGG_01222"/>
<reference evidence="6" key="1">
    <citation type="journal article" date="2015" name="Genome Announc.">
        <title>Draft genome sequence of the cellulolytic fungus Chaetomium globosum.</title>
        <authorList>
            <person name="Cuomo C.A."/>
            <person name="Untereiner W.A."/>
            <person name="Ma L.-J."/>
            <person name="Grabherr M."/>
            <person name="Birren B.W."/>
        </authorList>
    </citation>
    <scope>NUCLEOTIDE SEQUENCE [LARGE SCALE GENOMIC DNA]</scope>
    <source>
        <strain evidence="6">ATCC 6205 / CBS 148.51 / DSM 1962 / NBRC 6347 / NRRL 1970</strain>
    </source>
</reference>
<feature type="region of interest" description="Disordered" evidence="4">
    <location>
        <begin position="428"/>
        <end position="464"/>
    </location>
</feature>
<keyword evidence="6" id="KW-1185">Reference proteome</keyword>
<organism evidence="5 6">
    <name type="scientific">Chaetomium globosum (strain ATCC 6205 / CBS 148.51 / DSM 1962 / NBRC 6347 / NRRL 1970)</name>
    <name type="common">Soil fungus</name>
    <dbReference type="NCBI Taxonomy" id="306901"/>
    <lineage>
        <taxon>Eukaryota</taxon>
        <taxon>Fungi</taxon>
        <taxon>Dikarya</taxon>
        <taxon>Ascomycota</taxon>
        <taxon>Pezizomycotina</taxon>
        <taxon>Sordariomycetes</taxon>
        <taxon>Sordariomycetidae</taxon>
        <taxon>Sordariales</taxon>
        <taxon>Chaetomiaceae</taxon>
        <taxon>Chaetomium</taxon>
    </lineage>
</organism>
<dbReference type="eggNOG" id="KOG4177">
    <property type="taxonomic scope" value="Eukaryota"/>
</dbReference>
<dbReference type="AlphaFoldDB" id="Q2HEY2"/>
<feature type="compositionally biased region" description="Acidic residues" evidence="4">
    <location>
        <begin position="451"/>
        <end position="464"/>
    </location>
</feature>
<dbReference type="InterPro" id="IPR002110">
    <property type="entry name" value="Ankyrin_rpt"/>
</dbReference>
<evidence type="ECO:0000256" key="2">
    <source>
        <dbReference type="ARBA" id="ARBA00023043"/>
    </source>
</evidence>
<feature type="compositionally biased region" description="Basic and acidic residues" evidence="4">
    <location>
        <begin position="428"/>
        <end position="449"/>
    </location>
</feature>
<dbReference type="InParanoid" id="Q2HEY2"/>
<dbReference type="EMBL" id="CH408029">
    <property type="protein sequence ID" value="EAQ92987.1"/>
    <property type="molecule type" value="Genomic_DNA"/>
</dbReference>
<evidence type="ECO:0000313" key="5">
    <source>
        <dbReference type="EMBL" id="EAQ92987.1"/>
    </source>
</evidence>
<evidence type="ECO:0000313" key="6">
    <source>
        <dbReference type="Proteomes" id="UP000001056"/>
    </source>
</evidence>
<sequence>MDVDANAVYAAGDHEPKLPGSTALHILACGVAFWHVEALEYLLSKRPNIEARNKMGLTPLLAAIHGDMPYGPWREETVRVLLRHGADVNAIMETTEDVWGGSSALEMSNHAGITKLLLENGASVKSCPGILTRVIREWMDPEIAKLLLDAGLDPDELPSLQEQTRVDFALQGIVRGPRPGIPRFYDRGIPSELQPREAITGRTLLASACIPMIPMAHVLLNVGADPLIVDDEGRTPLHWLCTFQGPFDVPHRNAFTALTRNGPGALTIRDKQGRTPLHLALATHANVSQHSLFAVQHLLAAGADPAEPDPTTGNSALHSIAPRLLGKSEASAAAATLFRELATRVEALDVFVELGADLQAVDGRRRTLLHAVAEGWDLPGWDVTGLFKRLMELGVDPRAEDEALRTAIDVAVARELRGVVMLFTEEGKMEEAERQVRADNESNSDKSSSDSDSEDEDDLGILWT</sequence>
<dbReference type="OrthoDB" id="5296112at2759"/>
<dbReference type="STRING" id="306901.Q2HEY2"/>
<dbReference type="PANTHER" id="PTHR24198:SF165">
    <property type="entry name" value="ANKYRIN REPEAT-CONTAINING PROTEIN-RELATED"/>
    <property type="match status" value="1"/>
</dbReference>
<evidence type="ECO:0000256" key="3">
    <source>
        <dbReference type="PROSITE-ProRule" id="PRU00023"/>
    </source>
</evidence>
<accession>Q2HEY2</accession>
<dbReference type="HOGENOM" id="CLU_498732_0_0_1"/>
<dbReference type="InterPro" id="IPR036770">
    <property type="entry name" value="Ankyrin_rpt-contain_sf"/>
</dbReference>
<dbReference type="PROSITE" id="PS50088">
    <property type="entry name" value="ANK_REPEAT"/>
    <property type="match status" value="1"/>
</dbReference>
<dbReference type="Proteomes" id="UP000001056">
    <property type="component" value="Unassembled WGS sequence"/>
</dbReference>
<gene>
    <name evidence="5" type="ORF">CHGG_01222</name>
</gene>
<keyword evidence="1" id="KW-0677">Repeat</keyword>
<evidence type="ECO:0000256" key="4">
    <source>
        <dbReference type="SAM" id="MobiDB-lite"/>
    </source>
</evidence>
<dbReference type="GeneID" id="4388196"/>
<dbReference type="SUPFAM" id="SSF48403">
    <property type="entry name" value="Ankyrin repeat"/>
    <property type="match status" value="1"/>
</dbReference>
<proteinExistence type="predicted"/>
<dbReference type="Gene3D" id="1.25.40.20">
    <property type="entry name" value="Ankyrin repeat-containing domain"/>
    <property type="match status" value="3"/>
</dbReference>
<name>Q2HEY2_CHAGB</name>
<feature type="repeat" description="ANK" evidence="3">
    <location>
        <begin position="272"/>
        <end position="310"/>
    </location>
</feature>
<dbReference type="Pfam" id="PF12796">
    <property type="entry name" value="Ank_2"/>
    <property type="match status" value="2"/>
</dbReference>
<dbReference type="PANTHER" id="PTHR24198">
    <property type="entry name" value="ANKYRIN REPEAT AND PROTEIN KINASE DOMAIN-CONTAINING PROTEIN"/>
    <property type="match status" value="1"/>
</dbReference>
<dbReference type="SMART" id="SM00248">
    <property type="entry name" value="ANK"/>
    <property type="match status" value="7"/>
</dbReference>